<accession>A0ABX5XR35</accession>
<name>A0ABX5XR35_9BACT</name>
<protein>
    <submittedName>
        <fullName evidence="5">Arylsulfatase</fullName>
        <ecNumber evidence="5">3.1.6.1</ecNumber>
    </submittedName>
</protein>
<dbReference type="Gene3D" id="3.40.720.10">
    <property type="entry name" value="Alkaline Phosphatase, subunit A"/>
    <property type="match status" value="1"/>
</dbReference>
<dbReference type="PANTHER" id="PTHR45953:SF1">
    <property type="entry name" value="IDURONATE 2-SULFATASE"/>
    <property type="match status" value="1"/>
</dbReference>
<evidence type="ECO:0000313" key="6">
    <source>
        <dbReference type="Proteomes" id="UP000318081"/>
    </source>
</evidence>
<evidence type="ECO:0000256" key="2">
    <source>
        <dbReference type="ARBA" id="ARBA00022801"/>
    </source>
</evidence>
<dbReference type="InterPro" id="IPR000917">
    <property type="entry name" value="Sulfatase_N"/>
</dbReference>
<dbReference type="Proteomes" id="UP000318081">
    <property type="component" value="Chromosome"/>
</dbReference>
<gene>
    <name evidence="5" type="ORF">TBK1r_33090</name>
</gene>
<dbReference type="Pfam" id="PF00884">
    <property type="entry name" value="Sulfatase"/>
    <property type="match status" value="1"/>
</dbReference>
<evidence type="ECO:0000259" key="4">
    <source>
        <dbReference type="Pfam" id="PF00884"/>
    </source>
</evidence>
<keyword evidence="1" id="KW-0479">Metal-binding</keyword>
<keyword evidence="3" id="KW-0732">Signal</keyword>
<dbReference type="PANTHER" id="PTHR45953">
    <property type="entry name" value="IDURONATE 2-SULFATASE"/>
    <property type="match status" value="1"/>
</dbReference>
<dbReference type="InterPro" id="IPR017850">
    <property type="entry name" value="Alkaline_phosphatase_core_sf"/>
</dbReference>
<feature type="signal peptide" evidence="3">
    <location>
        <begin position="1"/>
        <end position="23"/>
    </location>
</feature>
<reference evidence="5 6" key="1">
    <citation type="submission" date="2019-02" db="EMBL/GenBank/DDBJ databases">
        <title>Deep-cultivation of Planctomycetes and their phenomic and genomic characterization uncovers novel biology.</title>
        <authorList>
            <person name="Wiegand S."/>
            <person name="Jogler M."/>
            <person name="Boedeker C."/>
            <person name="Pinto D."/>
            <person name="Vollmers J."/>
            <person name="Rivas-Marin E."/>
            <person name="Kohn T."/>
            <person name="Peeters S.H."/>
            <person name="Heuer A."/>
            <person name="Rast P."/>
            <person name="Oberbeckmann S."/>
            <person name="Bunk B."/>
            <person name="Jeske O."/>
            <person name="Meyerdierks A."/>
            <person name="Storesund J.E."/>
            <person name="Kallscheuer N."/>
            <person name="Luecker S."/>
            <person name="Lage O.M."/>
            <person name="Pohl T."/>
            <person name="Merkel B.J."/>
            <person name="Hornburger P."/>
            <person name="Mueller R.-W."/>
            <person name="Bruemmer F."/>
            <person name="Labrenz M."/>
            <person name="Spormann A.M."/>
            <person name="Op den Camp H."/>
            <person name="Overmann J."/>
            <person name="Amann R."/>
            <person name="Jetten M.S.M."/>
            <person name="Mascher T."/>
            <person name="Medema M.H."/>
            <person name="Devos D.P."/>
            <person name="Kaster A.-K."/>
            <person name="Ovreas L."/>
            <person name="Rohde M."/>
            <person name="Galperin M.Y."/>
            <person name="Jogler C."/>
        </authorList>
    </citation>
    <scope>NUCLEOTIDE SEQUENCE [LARGE SCALE GENOMIC DNA]</scope>
    <source>
        <strain evidence="5 6">TBK1r</strain>
    </source>
</reference>
<keyword evidence="2 5" id="KW-0378">Hydrolase</keyword>
<proteinExistence type="predicted"/>
<feature type="chain" id="PRO_5045736991" evidence="3">
    <location>
        <begin position="24"/>
        <end position="104"/>
    </location>
</feature>
<sequence>MRTSVTIHSMGCVVLAAALTVMASSTVANDVDRPNILFIGIDDLRPELGCYGAAHIRSPNIDRLAREGVLFERAYCQWAVCMPSRASLLSGLRPECRAVGGVRH</sequence>
<evidence type="ECO:0000313" key="5">
    <source>
        <dbReference type="EMBL" id="QDV84364.1"/>
    </source>
</evidence>
<dbReference type="EC" id="3.1.6.1" evidence="5"/>
<feature type="domain" description="Sulfatase N-terminal" evidence="4">
    <location>
        <begin position="34"/>
        <end position="95"/>
    </location>
</feature>
<dbReference type="GO" id="GO:0004065">
    <property type="term" value="F:arylsulfatase activity"/>
    <property type="evidence" value="ECO:0007669"/>
    <property type="project" value="UniProtKB-EC"/>
</dbReference>
<evidence type="ECO:0000256" key="1">
    <source>
        <dbReference type="ARBA" id="ARBA00022723"/>
    </source>
</evidence>
<dbReference type="SUPFAM" id="SSF53649">
    <property type="entry name" value="Alkaline phosphatase-like"/>
    <property type="match status" value="1"/>
</dbReference>
<evidence type="ECO:0000256" key="3">
    <source>
        <dbReference type="SAM" id="SignalP"/>
    </source>
</evidence>
<keyword evidence="6" id="KW-1185">Reference proteome</keyword>
<organism evidence="5 6">
    <name type="scientific">Stieleria magnilauensis</name>
    <dbReference type="NCBI Taxonomy" id="2527963"/>
    <lineage>
        <taxon>Bacteria</taxon>
        <taxon>Pseudomonadati</taxon>
        <taxon>Planctomycetota</taxon>
        <taxon>Planctomycetia</taxon>
        <taxon>Pirellulales</taxon>
        <taxon>Pirellulaceae</taxon>
        <taxon>Stieleria</taxon>
    </lineage>
</organism>
<dbReference type="EMBL" id="CP036432">
    <property type="protein sequence ID" value="QDV84364.1"/>
    <property type="molecule type" value="Genomic_DNA"/>
</dbReference>